<organism evidence="2 3">
    <name type="scientific">Spiroplasma gladiatoris</name>
    <dbReference type="NCBI Taxonomy" id="2143"/>
    <lineage>
        <taxon>Bacteria</taxon>
        <taxon>Bacillati</taxon>
        <taxon>Mycoplasmatota</taxon>
        <taxon>Mollicutes</taxon>
        <taxon>Entomoplasmatales</taxon>
        <taxon>Spiroplasmataceae</taxon>
        <taxon>Spiroplasma</taxon>
    </lineage>
</organism>
<feature type="transmembrane region" description="Helical" evidence="1">
    <location>
        <begin position="187"/>
        <end position="208"/>
    </location>
</feature>
<reference evidence="2 3" key="1">
    <citation type="submission" date="2019-03" db="EMBL/GenBank/DDBJ databases">
        <title>Complete genome sequence of Spiroplasma gladiatoris TG-1 (DSM 22552).</title>
        <authorList>
            <person name="Lin Y.-C."/>
            <person name="Chou L."/>
            <person name="Kuo C.-H."/>
        </authorList>
    </citation>
    <scope>NUCLEOTIDE SEQUENCE [LARGE SCALE GENOMIC DNA]</scope>
    <source>
        <strain evidence="2 3">TG-1</strain>
    </source>
</reference>
<proteinExistence type="predicted"/>
<evidence type="ECO:0000256" key="1">
    <source>
        <dbReference type="SAM" id="Phobius"/>
    </source>
</evidence>
<name>A0A4V1AQC1_9MOLU</name>
<dbReference type="KEGG" id="sgq:SGLAD_v1c07800"/>
<evidence type="ECO:0000313" key="3">
    <source>
        <dbReference type="Proteomes" id="UP000294309"/>
    </source>
</evidence>
<dbReference type="Proteomes" id="UP000294309">
    <property type="component" value="Chromosome"/>
</dbReference>
<gene>
    <name evidence="2" type="ORF">SGLAD_v1c07800</name>
</gene>
<dbReference type="EMBL" id="CP038013">
    <property type="protein sequence ID" value="QBQ07979.1"/>
    <property type="molecule type" value="Genomic_DNA"/>
</dbReference>
<feature type="transmembrane region" description="Helical" evidence="1">
    <location>
        <begin position="147"/>
        <end position="167"/>
    </location>
</feature>
<protein>
    <submittedName>
        <fullName evidence="2">Uncharacterized protein</fullName>
    </submittedName>
</protein>
<keyword evidence="1" id="KW-0472">Membrane</keyword>
<sequence length="280" mass="32523">MSNETKLLKNSINKDISKKEKINHYLKKSFYIWATFVPFFAIILDLFLSIIQADPKNGTSTINFDFSLINQLIYLSTWISMASFAYGLLNWINLDHKNMPSWISNKNNLTRVTTLNLIMFLVYNLTSIIDLISGSNNIVGFNNWYKILKSVLEHMISPLMFIMFYFWNSKEIIATKTYVKKYSWYNFLMIAIYSLFISIRAIFLNTYYPQIFNPDGQTIGGAFTPFPYGQISPIMPDNKPIIITIMGILGLLISVWLIAIFLNFISNLFIKKIIKNNNIK</sequence>
<feature type="transmembrane region" description="Helical" evidence="1">
    <location>
        <begin position="30"/>
        <end position="52"/>
    </location>
</feature>
<feature type="transmembrane region" description="Helical" evidence="1">
    <location>
        <begin position="115"/>
        <end position="135"/>
    </location>
</feature>
<feature type="transmembrane region" description="Helical" evidence="1">
    <location>
        <begin position="72"/>
        <end position="94"/>
    </location>
</feature>
<dbReference type="AlphaFoldDB" id="A0A4V1AQC1"/>
<feature type="transmembrane region" description="Helical" evidence="1">
    <location>
        <begin position="241"/>
        <end position="270"/>
    </location>
</feature>
<keyword evidence="1" id="KW-0812">Transmembrane</keyword>
<evidence type="ECO:0000313" key="2">
    <source>
        <dbReference type="EMBL" id="QBQ07979.1"/>
    </source>
</evidence>
<dbReference type="RefSeq" id="WP_134297823.1">
    <property type="nucleotide sequence ID" value="NZ_CP038013.1"/>
</dbReference>
<keyword evidence="3" id="KW-1185">Reference proteome</keyword>
<dbReference type="OrthoDB" id="388890at2"/>
<accession>A0A4V1AQC1</accession>
<keyword evidence="1" id="KW-1133">Transmembrane helix</keyword>